<feature type="transmembrane region" description="Helical" evidence="6">
    <location>
        <begin position="181"/>
        <end position="202"/>
    </location>
</feature>
<evidence type="ECO:0000256" key="5">
    <source>
        <dbReference type="ARBA" id="ARBA00023136"/>
    </source>
</evidence>
<dbReference type="Pfam" id="PF12698">
    <property type="entry name" value="ABC2_membrane_3"/>
    <property type="match status" value="1"/>
</dbReference>
<evidence type="ECO:0000256" key="2">
    <source>
        <dbReference type="ARBA" id="ARBA00022475"/>
    </source>
</evidence>
<comment type="subcellular location">
    <subcellularLocation>
        <location evidence="1">Cell membrane</location>
        <topology evidence="1">Multi-pass membrane protein</topology>
    </subcellularLocation>
</comment>
<dbReference type="PANTHER" id="PTHR30294:SF38">
    <property type="entry name" value="TRANSPORT PERMEASE PROTEIN"/>
    <property type="match status" value="1"/>
</dbReference>
<keyword evidence="5 6" id="KW-0472">Membrane</keyword>
<evidence type="ECO:0000256" key="6">
    <source>
        <dbReference type="SAM" id="Phobius"/>
    </source>
</evidence>
<evidence type="ECO:0000259" key="7">
    <source>
        <dbReference type="Pfam" id="PF12698"/>
    </source>
</evidence>
<evidence type="ECO:0000256" key="1">
    <source>
        <dbReference type="ARBA" id="ARBA00004651"/>
    </source>
</evidence>
<feature type="transmembrane region" description="Helical" evidence="6">
    <location>
        <begin position="262"/>
        <end position="283"/>
    </location>
</feature>
<organism evidence="8 9">
    <name type="scientific">Carboxydichorda subterranea</name>
    <dbReference type="NCBI Taxonomy" id="3109565"/>
    <lineage>
        <taxon>Bacteria</taxon>
        <taxon>Bacillati</taxon>
        <taxon>Bacillota</taxon>
        <taxon>Limnochordia</taxon>
        <taxon>Limnochordales</taxon>
        <taxon>Geochordaceae</taxon>
        <taxon>Carboxydichorda</taxon>
    </lineage>
</organism>
<gene>
    <name evidence="8" type="ORF">U7230_15190</name>
</gene>
<reference evidence="8 9" key="1">
    <citation type="journal article" date="2024" name="Front. Microbiol.">
        <title>Novel thermophilic genera Geochorda gen. nov. and Carboxydochorda gen. nov. from the deep terrestrial subsurface reveal the ecophysiological diversity in the class Limnochordia.</title>
        <authorList>
            <person name="Karnachuk O.V."/>
            <person name="Lukina A.P."/>
            <person name="Avakyan M.R."/>
            <person name="Kadnikov V.V."/>
            <person name="Begmatov S."/>
            <person name="Beletsky A.V."/>
            <person name="Vlasova K.G."/>
            <person name="Novikov A.A."/>
            <person name="Shcherbakova V.A."/>
            <person name="Mardanov A.V."/>
            <person name="Ravin N.V."/>
        </authorList>
    </citation>
    <scope>NUCLEOTIDE SEQUENCE [LARGE SCALE GENOMIC DNA]</scope>
    <source>
        <strain evidence="8 9">L945</strain>
    </source>
</reference>
<name>A0ABZ1BXT6_9FIRM</name>
<keyword evidence="2" id="KW-1003">Cell membrane</keyword>
<feature type="transmembrane region" description="Helical" evidence="6">
    <location>
        <begin position="295"/>
        <end position="314"/>
    </location>
</feature>
<proteinExistence type="predicted"/>
<sequence>MRCGRSIGVIAMNLVHRLLLEGAPLWLFALPIVIIFILGVSMRGALSGEFIPAEPYRVAVAGDRSAPAQAVTEALGAKPELFTVARAAGPAEARRSVLAREADAALIVPARFPDEPIAVVAPPGGMVAEILQPVVRAAAAQASLAGTEIVNMAVTEVVTPEKTGKPGRADFPWSSAGSFQYFGIGLTVMFAMFGSHAVMTYCARDRASGAYARIRASGLSLPAYLVAGFVGAVLMGSLFIAFMRVATALLFGVVWGPPLACAALSVAGAAGTAAMSFVVMSLAPRNPRLVDQAGGVLFMLLAFAGGSSLPLPLMPDWFARGFAWLPNRAMLDGYFELATGGGLSAIADELRILVVATLTLFAVAWVISSCRAAEEA</sequence>
<protein>
    <submittedName>
        <fullName evidence="8">ABC transporter permease</fullName>
    </submittedName>
</protein>
<keyword evidence="3 6" id="KW-0812">Transmembrane</keyword>
<feature type="domain" description="ABC-2 type transporter transmembrane" evidence="7">
    <location>
        <begin position="26"/>
        <end position="366"/>
    </location>
</feature>
<dbReference type="InterPro" id="IPR013525">
    <property type="entry name" value="ABC2_TM"/>
</dbReference>
<keyword evidence="4 6" id="KW-1133">Transmembrane helix</keyword>
<dbReference type="EMBL" id="CP141615">
    <property type="protein sequence ID" value="WRP17403.1"/>
    <property type="molecule type" value="Genomic_DNA"/>
</dbReference>
<evidence type="ECO:0000313" key="8">
    <source>
        <dbReference type="EMBL" id="WRP17403.1"/>
    </source>
</evidence>
<evidence type="ECO:0000256" key="4">
    <source>
        <dbReference type="ARBA" id="ARBA00022989"/>
    </source>
</evidence>
<dbReference type="Proteomes" id="UP001332192">
    <property type="component" value="Chromosome"/>
</dbReference>
<accession>A0ABZ1BXT6</accession>
<dbReference type="RefSeq" id="WP_324716674.1">
    <property type="nucleotide sequence ID" value="NZ_CP141615.1"/>
</dbReference>
<evidence type="ECO:0000313" key="9">
    <source>
        <dbReference type="Proteomes" id="UP001332192"/>
    </source>
</evidence>
<evidence type="ECO:0000256" key="3">
    <source>
        <dbReference type="ARBA" id="ARBA00022692"/>
    </source>
</evidence>
<feature type="transmembrane region" description="Helical" evidence="6">
    <location>
        <begin position="350"/>
        <end position="367"/>
    </location>
</feature>
<dbReference type="InterPro" id="IPR051449">
    <property type="entry name" value="ABC-2_transporter_component"/>
</dbReference>
<feature type="transmembrane region" description="Helical" evidence="6">
    <location>
        <begin position="223"/>
        <end position="256"/>
    </location>
</feature>
<feature type="transmembrane region" description="Helical" evidence="6">
    <location>
        <begin position="25"/>
        <end position="46"/>
    </location>
</feature>
<dbReference type="PANTHER" id="PTHR30294">
    <property type="entry name" value="MEMBRANE COMPONENT OF ABC TRANSPORTER YHHJ-RELATED"/>
    <property type="match status" value="1"/>
</dbReference>
<keyword evidence="9" id="KW-1185">Reference proteome</keyword>